<dbReference type="AlphaFoldDB" id="A0A7S8EA17"/>
<dbReference type="GO" id="GO:0004803">
    <property type="term" value="F:transposase activity"/>
    <property type="evidence" value="ECO:0007669"/>
    <property type="project" value="InterPro"/>
</dbReference>
<accession>A0A7S8EA17</accession>
<name>A0A7S8EA17_9CHLR</name>
<keyword evidence="1" id="KW-0472">Membrane</keyword>
<feature type="transmembrane region" description="Helical" evidence="1">
    <location>
        <begin position="60"/>
        <end position="80"/>
    </location>
</feature>
<organism evidence="3 4">
    <name type="scientific">Phototrophicus methaneseepsis</name>
    <dbReference type="NCBI Taxonomy" id="2710758"/>
    <lineage>
        <taxon>Bacteria</taxon>
        <taxon>Bacillati</taxon>
        <taxon>Chloroflexota</taxon>
        <taxon>Candidatus Thermofontia</taxon>
        <taxon>Phototrophicales</taxon>
        <taxon>Phototrophicaceae</taxon>
        <taxon>Phototrophicus</taxon>
    </lineage>
</organism>
<evidence type="ECO:0000313" key="3">
    <source>
        <dbReference type="EMBL" id="QPC83139.1"/>
    </source>
</evidence>
<keyword evidence="4" id="KW-1185">Reference proteome</keyword>
<dbReference type="Proteomes" id="UP000594468">
    <property type="component" value="Chromosome"/>
</dbReference>
<keyword evidence="1" id="KW-1133">Transmembrane helix</keyword>
<dbReference type="GO" id="GO:0003677">
    <property type="term" value="F:DNA binding"/>
    <property type="evidence" value="ECO:0007669"/>
    <property type="project" value="InterPro"/>
</dbReference>
<dbReference type="KEGG" id="pmet:G4Y79_01830"/>
<dbReference type="SUPFAM" id="SSF53098">
    <property type="entry name" value="Ribonuclease H-like"/>
    <property type="match status" value="1"/>
</dbReference>
<keyword evidence="1" id="KW-0812">Transmembrane</keyword>
<reference evidence="3 4" key="1">
    <citation type="submission" date="2020-02" db="EMBL/GenBank/DDBJ databases">
        <authorList>
            <person name="Zheng R.K."/>
            <person name="Sun C.M."/>
        </authorList>
    </citation>
    <scope>NUCLEOTIDE SEQUENCE [LARGE SCALE GENOMIC DNA]</scope>
    <source>
        <strain evidence="4">rifampicinis</strain>
    </source>
</reference>
<evidence type="ECO:0000259" key="2">
    <source>
        <dbReference type="Pfam" id="PF01609"/>
    </source>
</evidence>
<feature type="domain" description="Transposase IS4-like" evidence="2">
    <location>
        <begin position="92"/>
        <end position="256"/>
    </location>
</feature>
<dbReference type="RefSeq" id="WP_195171208.1">
    <property type="nucleotide sequence ID" value="NZ_CP062983.1"/>
</dbReference>
<dbReference type="EMBL" id="CP062983">
    <property type="protein sequence ID" value="QPC83139.1"/>
    <property type="molecule type" value="Genomic_DNA"/>
</dbReference>
<sequence length="319" mass="36855">MRQRLRELTYEGESKRGRNRQEVDVKASFAPLLAWVISKFRGEHRQVVLAIDATYLTDRFVILAVSVVVSGCAIPVAWHIQKGDSKGEWNPIWSDLLKRLQVAIPTDWQVFVLSDSGLYSKKLFQLLSQDIHWATFMRIGWSQGLFQLKGKTEWLPIRDFVYKGMSPLILEGRCFKGNPIACTLILQWDDAYEQPCVLVSNLEPEQVQHNVYGVRYWIECGFKDVKRGFFHWEQSKMTCPQRAERLWLVISIALLWLTSVGDAASDMPHWQTLQQARPNQRILSAPLLGWINIIVSILKGKPLSYGYLNPYPWLPIPEQ</sequence>
<dbReference type="Pfam" id="PF01609">
    <property type="entry name" value="DDE_Tnp_1"/>
    <property type="match status" value="1"/>
</dbReference>
<dbReference type="InterPro" id="IPR002559">
    <property type="entry name" value="Transposase_11"/>
</dbReference>
<evidence type="ECO:0000313" key="4">
    <source>
        <dbReference type="Proteomes" id="UP000594468"/>
    </source>
</evidence>
<dbReference type="GO" id="GO:0006313">
    <property type="term" value="P:DNA transposition"/>
    <property type="evidence" value="ECO:0007669"/>
    <property type="project" value="InterPro"/>
</dbReference>
<protein>
    <submittedName>
        <fullName evidence="3">Transposase</fullName>
    </submittedName>
</protein>
<gene>
    <name evidence="3" type="ORF">G4Y79_01830</name>
</gene>
<proteinExistence type="predicted"/>
<dbReference type="InterPro" id="IPR012337">
    <property type="entry name" value="RNaseH-like_sf"/>
</dbReference>
<evidence type="ECO:0000256" key="1">
    <source>
        <dbReference type="SAM" id="Phobius"/>
    </source>
</evidence>